<evidence type="ECO:0000256" key="1">
    <source>
        <dbReference type="ARBA" id="ARBA00022741"/>
    </source>
</evidence>
<dbReference type="KEGG" id="hsr:HSBAA_53410"/>
<dbReference type="PANTHER" id="PTHR30580">
    <property type="entry name" value="PRIMOSOMAL PROTEIN N"/>
    <property type="match status" value="1"/>
</dbReference>
<evidence type="ECO:0000256" key="3">
    <source>
        <dbReference type="ARBA" id="ARBA00023125"/>
    </source>
</evidence>
<proteinExistence type="predicted"/>
<organism evidence="5 6">
    <name type="scientific">Vreelandella sulfidaeris</name>
    <dbReference type="NCBI Taxonomy" id="115553"/>
    <lineage>
        <taxon>Bacteria</taxon>
        <taxon>Pseudomonadati</taxon>
        <taxon>Pseudomonadota</taxon>
        <taxon>Gammaproteobacteria</taxon>
        <taxon>Oceanospirillales</taxon>
        <taxon>Halomonadaceae</taxon>
        <taxon>Vreelandella</taxon>
    </lineage>
</organism>
<keyword evidence="2" id="KW-0067">ATP-binding</keyword>
<keyword evidence="3" id="KW-0238">DNA-binding</keyword>
<dbReference type="Pfam" id="PF18074">
    <property type="entry name" value="PriA_C"/>
    <property type="match status" value="1"/>
</dbReference>
<dbReference type="GO" id="GO:0006302">
    <property type="term" value="P:double-strand break repair"/>
    <property type="evidence" value="ECO:0007669"/>
    <property type="project" value="TreeGrafter"/>
</dbReference>
<accession>A0A455UDB0</accession>
<dbReference type="GO" id="GO:0003677">
    <property type="term" value="F:DNA binding"/>
    <property type="evidence" value="ECO:0007669"/>
    <property type="project" value="UniProtKB-KW"/>
</dbReference>
<evidence type="ECO:0000313" key="5">
    <source>
        <dbReference type="EMBL" id="BBI64035.1"/>
    </source>
</evidence>
<reference evidence="5 6" key="1">
    <citation type="journal article" date="2019" name="Microbiol. Resour. Announc.">
        <title>Complete Genome Sequence of Halomonas sulfidaeris Strain Esulfide1 Isolated from a Metal Sulfide Rock at a Depth of 2,200 Meters, Obtained Using Nanopore Sequencing.</title>
        <authorList>
            <person name="Saito M."/>
            <person name="Nishigata A."/>
            <person name="Galipon J."/>
            <person name="Arakawa K."/>
        </authorList>
    </citation>
    <scope>NUCLEOTIDE SEQUENCE [LARGE SCALE GENOMIC DNA]</scope>
    <source>
        <strain evidence="5 6">ATCC BAA-803</strain>
    </source>
</reference>
<name>A0A455UDB0_9GAMM</name>
<evidence type="ECO:0000313" key="6">
    <source>
        <dbReference type="Proteomes" id="UP000320231"/>
    </source>
</evidence>
<feature type="domain" description="Primosomal protein N C-terminal" evidence="4">
    <location>
        <begin position="39"/>
        <end position="137"/>
    </location>
</feature>
<gene>
    <name evidence="5" type="ORF">HSBAA_53410</name>
</gene>
<evidence type="ECO:0000259" key="4">
    <source>
        <dbReference type="Pfam" id="PF18074"/>
    </source>
</evidence>
<dbReference type="EMBL" id="AP019514">
    <property type="protein sequence ID" value="BBI64035.1"/>
    <property type="molecule type" value="Genomic_DNA"/>
</dbReference>
<dbReference type="InterPro" id="IPR041236">
    <property type="entry name" value="PriA_C"/>
</dbReference>
<dbReference type="GO" id="GO:0005524">
    <property type="term" value="F:ATP binding"/>
    <property type="evidence" value="ECO:0007669"/>
    <property type="project" value="UniProtKB-KW"/>
</dbReference>
<dbReference type="PANTHER" id="PTHR30580:SF0">
    <property type="entry name" value="PRIMOSOMAL PROTEIN N"/>
    <property type="match status" value="1"/>
</dbReference>
<dbReference type="AlphaFoldDB" id="A0A455UDB0"/>
<dbReference type="GO" id="GO:0006310">
    <property type="term" value="P:DNA recombination"/>
    <property type="evidence" value="ECO:0007669"/>
    <property type="project" value="TreeGrafter"/>
</dbReference>
<keyword evidence="1" id="KW-0547">Nucleotide-binding</keyword>
<dbReference type="GO" id="GO:0043138">
    <property type="term" value="F:3'-5' DNA helicase activity"/>
    <property type="evidence" value="ECO:0007669"/>
    <property type="project" value="TreeGrafter"/>
</dbReference>
<sequence length="141" mass="16127">MLVQTLHPDDPHLGQLAEHGYGALARNMLEERRIAQLPPFCFMALLRIESPKEDAALAIAQQAAQALRQWLKESGVATRCLGPVPAPMERRQNRYHLHVMLSAHKRSQLHLAVSWLVQWLEVNREARKVRWSVDIDPQTLS</sequence>
<dbReference type="GO" id="GO:0006270">
    <property type="term" value="P:DNA replication initiation"/>
    <property type="evidence" value="ECO:0007669"/>
    <property type="project" value="TreeGrafter"/>
</dbReference>
<evidence type="ECO:0000256" key="2">
    <source>
        <dbReference type="ARBA" id="ARBA00022840"/>
    </source>
</evidence>
<dbReference type="Proteomes" id="UP000320231">
    <property type="component" value="Chromosome"/>
</dbReference>
<protein>
    <recommendedName>
        <fullName evidence="4">Primosomal protein N C-terminal domain-containing protein</fullName>
    </recommendedName>
</protein>